<sequence length="114" mass="12508">LHVHHLNVRQNASCIKKEGKQKQLSPHTTCLNDFPPLRCHSNESQMQGQSNRTSSQEQLISKPVPQSSLELPEQIISSYGLAPLLSPIHSPPMGQMPLDDPSTSRPTSGKPVVP</sequence>
<name>A0AAV7T3M4_PLEWA</name>
<keyword evidence="3" id="KW-1185">Reference proteome</keyword>
<gene>
    <name evidence="2" type="ORF">NDU88_002914</name>
</gene>
<feature type="non-terminal residue" evidence="2">
    <location>
        <position position="1"/>
    </location>
</feature>
<evidence type="ECO:0000256" key="1">
    <source>
        <dbReference type="SAM" id="MobiDB-lite"/>
    </source>
</evidence>
<comment type="caution">
    <text evidence="2">The sequence shown here is derived from an EMBL/GenBank/DDBJ whole genome shotgun (WGS) entry which is preliminary data.</text>
</comment>
<proteinExistence type="predicted"/>
<dbReference type="AlphaFoldDB" id="A0AAV7T3M4"/>
<feature type="region of interest" description="Disordered" evidence="1">
    <location>
        <begin position="14"/>
        <end position="67"/>
    </location>
</feature>
<protein>
    <submittedName>
        <fullName evidence="2">Uncharacterized protein</fullName>
    </submittedName>
</protein>
<dbReference type="EMBL" id="JANPWB010000007">
    <property type="protein sequence ID" value="KAJ1171043.1"/>
    <property type="molecule type" value="Genomic_DNA"/>
</dbReference>
<reference evidence="2" key="1">
    <citation type="journal article" date="2022" name="bioRxiv">
        <title>Sequencing and chromosome-scale assembly of the giantPleurodeles waltlgenome.</title>
        <authorList>
            <person name="Brown T."/>
            <person name="Elewa A."/>
            <person name="Iarovenko S."/>
            <person name="Subramanian E."/>
            <person name="Araus A.J."/>
            <person name="Petzold A."/>
            <person name="Susuki M."/>
            <person name="Suzuki K.-i.T."/>
            <person name="Hayashi T."/>
            <person name="Toyoda A."/>
            <person name="Oliveira C."/>
            <person name="Osipova E."/>
            <person name="Leigh N.D."/>
            <person name="Simon A."/>
            <person name="Yun M.H."/>
        </authorList>
    </citation>
    <scope>NUCLEOTIDE SEQUENCE</scope>
    <source>
        <strain evidence="2">20211129_DDA</strain>
        <tissue evidence="2">Liver</tissue>
    </source>
</reference>
<feature type="non-terminal residue" evidence="2">
    <location>
        <position position="114"/>
    </location>
</feature>
<feature type="compositionally biased region" description="Polar residues" evidence="1">
    <location>
        <begin position="22"/>
        <end position="31"/>
    </location>
</feature>
<accession>A0AAV7T3M4</accession>
<feature type="compositionally biased region" description="Polar residues" evidence="1">
    <location>
        <begin position="42"/>
        <end position="67"/>
    </location>
</feature>
<evidence type="ECO:0000313" key="2">
    <source>
        <dbReference type="EMBL" id="KAJ1171043.1"/>
    </source>
</evidence>
<evidence type="ECO:0000313" key="3">
    <source>
        <dbReference type="Proteomes" id="UP001066276"/>
    </source>
</evidence>
<organism evidence="2 3">
    <name type="scientific">Pleurodeles waltl</name>
    <name type="common">Iberian ribbed newt</name>
    <dbReference type="NCBI Taxonomy" id="8319"/>
    <lineage>
        <taxon>Eukaryota</taxon>
        <taxon>Metazoa</taxon>
        <taxon>Chordata</taxon>
        <taxon>Craniata</taxon>
        <taxon>Vertebrata</taxon>
        <taxon>Euteleostomi</taxon>
        <taxon>Amphibia</taxon>
        <taxon>Batrachia</taxon>
        <taxon>Caudata</taxon>
        <taxon>Salamandroidea</taxon>
        <taxon>Salamandridae</taxon>
        <taxon>Pleurodelinae</taxon>
        <taxon>Pleurodeles</taxon>
    </lineage>
</organism>
<dbReference type="Proteomes" id="UP001066276">
    <property type="component" value="Chromosome 4_1"/>
</dbReference>
<feature type="region of interest" description="Disordered" evidence="1">
    <location>
        <begin position="83"/>
        <end position="114"/>
    </location>
</feature>